<dbReference type="SUPFAM" id="SSF53335">
    <property type="entry name" value="S-adenosyl-L-methionine-dependent methyltransferases"/>
    <property type="match status" value="1"/>
</dbReference>
<reference evidence="2" key="1">
    <citation type="submission" date="2023-04" db="EMBL/GenBank/DDBJ databases">
        <title>Sphingomonas sp. MAHUQ-71 isolated from rice field.</title>
        <authorList>
            <person name="Huq M.A."/>
        </authorList>
    </citation>
    <scope>NUCLEOTIDE SEQUENCE</scope>
    <source>
        <strain evidence="2">MAHUQ-71</strain>
    </source>
</reference>
<keyword evidence="1" id="KW-0620">Polyamine biosynthesis</keyword>
<name>A0ABT6MX64_9SPHN</name>
<dbReference type="Gene3D" id="3.40.50.150">
    <property type="entry name" value="Vaccinia Virus protein VP39"/>
    <property type="match status" value="1"/>
</dbReference>
<comment type="caution">
    <text evidence="2">The sequence shown here is derived from an EMBL/GenBank/DDBJ whole genome shotgun (WGS) entry which is preliminary data.</text>
</comment>
<dbReference type="PANTHER" id="PTHR43317:SF3">
    <property type="entry name" value="BLR2883 PROTEIN"/>
    <property type="match status" value="1"/>
</dbReference>
<gene>
    <name evidence="2" type="ORF">QGN17_02800</name>
</gene>
<dbReference type="PANTHER" id="PTHR43317">
    <property type="entry name" value="THERMOSPERMINE SYNTHASE ACAULIS5"/>
    <property type="match status" value="1"/>
</dbReference>
<evidence type="ECO:0000313" key="2">
    <source>
        <dbReference type="EMBL" id="MDH7637650.1"/>
    </source>
</evidence>
<evidence type="ECO:0000256" key="1">
    <source>
        <dbReference type="ARBA" id="ARBA00023115"/>
    </source>
</evidence>
<keyword evidence="3" id="KW-1185">Reference proteome</keyword>
<proteinExistence type="predicted"/>
<sequence length="232" mass="25189">MTDTVGSLVDTADILGGGQLQLVRYGQDYEILFDDEQLMGSWAHRSEEALATLVSDRLGARAERILIGGLGMGFTLAAARTAFSADTSIVVAELVPKVVAWASGLLAPLFGDSLRDPRVLLEIRDVHDVIVEQADSFDAILLDVDNGPDSLIHIANERLYCNWGLRAAHRALRPGGVLAVWSAYQDPVFSERLKQAGFAVEELSVDAGEANPDTWHTIWLATTESEQSAPKF</sequence>
<evidence type="ECO:0000313" key="3">
    <source>
        <dbReference type="Proteomes" id="UP001160625"/>
    </source>
</evidence>
<dbReference type="Proteomes" id="UP001160625">
    <property type="component" value="Unassembled WGS sequence"/>
</dbReference>
<dbReference type="RefSeq" id="WP_281042993.1">
    <property type="nucleotide sequence ID" value="NZ_JARYGZ010000001.1"/>
</dbReference>
<organism evidence="2 3">
    <name type="scientific">Sphingomonas oryzagri</name>
    <dbReference type="NCBI Taxonomy" id="3042314"/>
    <lineage>
        <taxon>Bacteria</taxon>
        <taxon>Pseudomonadati</taxon>
        <taxon>Pseudomonadota</taxon>
        <taxon>Alphaproteobacteria</taxon>
        <taxon>Sphingomonadales</taxon>
        <taxon>Sphingomonadaceae</taxon>
        <taxon>Sphingomonas</taxon>
    </lineage>
</organism>
<dbReference type="EMBL" id="JARYGZ010000001">
    <property type="protein sequence ID" value="MDH7637650.1"/>
    <property type="molecule type" value="Genomic_DNA"/>
</dbReference>
<dbReference type="InterPro" id="IPR029063">
    <property type="entry name" value="SAM-dependent_MTases_sf"/>
</dbReference>
<protein>
    <submittedName>
        <fullName evidence="2">Spermidine synthase</fullName>
    </submittedName>
</protein>
<accession>A0ABT6MX64</accession>